<dbReference type="InterPro" id="IPR021137">
    <property type="entry name" value="Ribosomal_bL35-like"/>
</dbReference>
<dbReference type="PRINTS" id="PR00064">
    <property type="entry name" value="RIBOSOMALL35"/>
</dbReference>
<dbReference type="GO" id="GO:1990904">
    <property type="term" value="C:ribonucleoprotein complex"/>
    <property type="evidence" value="ECO:0007669"/>
    <property type="project" value="UniProtKB-KW"/>
</dbReference>
<gene>
    <name evidence="4" type="primary">rpmI</name>
    <name evidence="6" type="ORF">A2Z21_09945</name>
</gene>
<dbReference type="EMBL" id="MFGX01000062">
    <property type="protein sequence ID" value="OGF55154.1"/>
    <property type="molecule type" value="Genomic_DNA"/>
</dbReference>
<dbReference type="InterPro" id="IPR001706">
    <property type="entry name" value="Ribosomal_bL35"/>
</dbReference>
<reference evidence="6 7" key="1">
    <citation type="journal article" date="2016" name="Nat. Commun.">
        <title>Thousands of microbial genomes shed light on interconnected biogeochemical processes in an aquifer system.</title>
        <authorList>
            <person name="Anantharaman K."/>
            <person name="Brown C.T."/>
            <person name="Hug L.A."/>
            <person name="Sharon I."/>
            <person name="Castelle C.J."/>
            <person name="Probst A.J."/>
            <person name="Thomas B.C."/>
            <person name="Singh A."/>
            <person name="Wilkins M.J."/>
            <person name="Karaoz U."/>
            <person name="Brodie E.L."/>
            <person name="Williams K.H."/>
            <person name="Hubbard S.S."/>
            <person name="Banfield J.F."/>
        </authorList>
    </citation>
    <scope>NUCLEOTIDE SEQUENCE [LARGE SCALE GENOMIC DNA]</scope>
    <source>
        <strain evidence="7">RBG_16_55_9</strain>
    </source>
</reference>
<comment type="similarity">
    <text evidence="1 4 5">Belongs to the bacterial ribosomal protein bL35 family.</text>
</comment>
<dbReference type="STRING" id="1817864.A2Z21_09945"/>
<evidence type="ECO:0000256" key="4">
    <source>
        <dbReference type="HAMAP-Rule" id="MF_00514"/>
    </source>
</evidence>
<evidence type="ECO:0000256" key="5">
    <source>
        <dbReference type="RuleBase" id="RU000568"/>
    </source>
</evidence>
<keyword evidence="2 4" id="KW-0689">Ribosomal protein</keyword>
<comment type="caution">
    <text evidence="6">The sequence shown here is derived from an EMBL/GenBank/DDBJ whole genome shotgun (WGS) entry which is preliminary data.</text>
</comment>
<evidence type="ECO:0000313" key="7">
    <source>
        <dbReference type="Proteomes" id="UP000179157"/>
    </source>
</evidence>
<dbReference type="Gene3D" id="4.10.410.60">
    <property type="match status" value="1"/>
</dbReference>
<name>A0A1F5UVH3_FRAXR</name>
<dbReference type="HAMAP" id="MF_00514">
    <property type="entry name" value="Ribosomal_bL35"/>
    <property type="match status" value="1"/>
</dbReference>
<evidence type="ECO:0000256" key="3">
    <source>
        <dbReference type="ARBA" id="ARBA00023274"/>
    </source>
</evidence>
<dbReference type="Pfam" id="PF01632">
    <property type="entry name" value="Ribosomal_L35p"/>
    <property type="match status" value="1"/>
</dbReference>
<evidence type="ECO:0000256" key="2">
    <source>
        <dbReference type="ARBA" id="ARBA00022980"/>
    </source>
</evidence>
<proteinExistence type="inferred from homology"/>
<keyword evidence="3 4" id="KW-0687">Ribonucleoprotein</keyword>
<organism evidence="6 7">
    <name type="scientific">Fraserbacteria sp. (strain RBG_16_55_9)</name>
    <dbReference type="NCBI Taxonomy" id="1817864"/>
    <lineage>
        <taxon>Bacteria</taxon>
        <taxon>Candidatus Fraseribacteriota</taxon>
    </lineage>
</organism>
<dbReference type="GO" id="GO:0006412">
    <property type="term" value="P:translation"/>
    <property type="evidence" value="ECO:0007669"/>
    <property type="project" value="UniProtKB-UniRule"/>
</dbReference>
<dbReference type="SUPFAM" id="SSF143034">
    <property type="entry name" value="L35p-like"/>
    <property type="match status" value="1"/>
</dbReference>
<sequence>MARRKKSHKGLAKRFKITKNGKILGSKCGYHHKQVKKSSKRVRLARKGIQVHGATRKRFLQMLAS</sequence>
<protein>
    <recommendedName>
        <fullName evidence="4">Large ribosomal subunit protein bL35</fullName>
    </recommendedName>
</protein>
<dbReference type="AlphaFoldDB" id="A0A1F5UVH3"/>
<accession>A0A1F5UVH3</accession>
<evidence type="ECO:0000256" key="1">
    <source>
        <dbReference type="ARBA" id="ARBA00006598"/>
    </source>
</evidence>
<evidence type="ECO:0000313" key="6">
    <source>
        <dbReference type="EMBL" id="OGF55154.1"/>
    </source>
</evidence>
<dbReference type="GO" id="GO:0005840">
    <property type="term" value="C:ribosome"/>
    <property type="evidence" value="ECO:0007669"/>
    <property type="project" value="UniProtKB-KW"/>
</dbReference>
<dbReference type="GO" id="GO:0003735">
    <property type="term" value="F:structural constituent of ribosome"/>
    <property type="evidence" value="ECO:0007669"/>
    <property type="project" value="InterPro"/>
</dbReference>
<dbReference type="Proteomes" id="UP000179157">
    <property type="component" value="Unassembled WGS sequence"/>
</dbReference>
<dbReference type="InterPro" id="IPR037229">
    <property type="entry name" value="Ribosomal_bL35_sf"/>
</dbReference>